<dbReference type="InterPro" id="IPR006598">
    <property type="entry name" value="CAP10"/>
</dbReference>
<feature type="transmembrane region" description="Helical" evidence="3">
    <location>
        <begin position="389"/>
        <end position="412"/>
    </location>
</feature>
<sequence length="1007" mass="112955">MDWHQILILWGLIASIAYLSTTYDTSFAFDRPVPSAIIILAACGASIIAGERLWPIALHSSPDFTPIPLTERRFSHSRQSSGASVLSVDGTPANGPTSRLRQARIFFLALLLCVCLRVEVLHRVTLNTQCTVHGLQAFLPLVLAIEDYFLNQRSRTVGLPDGKLVGFLAVFRDRVKRSRFTNLGTSLLLGCSSLLGSVLDVTPRSTIICAATLRFIHDIPLLQFSGFILDGLLLIIIVRLAGLHTHNTNRSPRVLGWCLVLSSLVLLAAGGIAFLSLPDERYWTKNVPVAYYASILKFSLAVCVTVQFAIRSVYKCGVLRSAMLCVAAASLTLGFFSAWNYVTSLGQLSGFKIMLSSVAIIISLVIYMMPESTSRTNDLSTKSTLTNSLPTLPIWILAPLLAIVLAQGTLWYHSGLHITEHPIDKLIRHGDTLHETWTKQAGTGSSLAETVKAYVVRYGRHPPPSFDKWYKFAAKRSSVVFNDFDSIEDDLKPFWALSPRELRSRTTWEISRPGNGVASISIRGGKASIGPYTPDTHRWMLEGTMHMMKDFVNILPDMDLAMNINDECRVSVPHEDITWLENIGRARASQRSEHAVSHFSEKRGATWPELHQQDDTERVGRPRFQSMFYDYGSVACPPSSPARTARIWNRKSLCLSCSRPHSDGHFVSDWHLAGSICHQPDLADLHGFYLSPASFTGTRKLRPVFSQSKADGFADILYPSSWNYMNKVEYAPIPQNPDVPFQKKSKTIFWRGTTSEGVSSNSGTWKGMTRQRLVHLANHATSPQTLLLPSGSNNFKYTPISPQDLKSRLTPTLVDISLVGDIARCGGRDCDDQNLEFGPRPPYTDFQTHWSNAYLLDTDGAGFSGRFLPFLQSRSLPFKAALFREWYDDRLVAWKHFVPIDIRLHGLWSTLVYFAGWDGGKWQGHQKEAEKIAEAGREWVGKVVRKEDMEIYLFRLLLEWGRLTDENREVLGFTMEGVKERGDEDDEMAEIATEMEKEEFVSRRSRL</sequence>
<organism evidence="5 6">
    <name type="scientific">Aulographum hederae CBS 113979</name>
    <dbReference type="NCBI Taxonomy" id="1176131"/>
    <lineage>
        <taxon>Eukaryota</taxon>
        <taxon>Fungi</taxon>
        <taxon>Dikarya</taxon>
        <taxon>Ascomycota</taxon>
        <taxon>Pezizomycotina</taxon>
        <taxon>Dothideomycetes</taxon>
        <taxon>Pleosporomycetidae</taxon>
        <taxon>Aulographales</taxon>
        <taxon>Aulographaceae</taxon>
    </lineage>
</organism>
<dbReference type="GO" id="GO:0016740">
    <property type="term" value="F:transferase activity"/>
    <property type="evidence" value="ECO:0007669"/>
    <property type="project" value="UniProtKB-KW"/>
</dbReference>
<keyword evidence="2 5" id="KW-0808">Transferase</keyword>
<dbReference type="AlphaFoldDB" id="A0A6G1HG97"/>
<feature type="transmembrane region" description="Helical" evidence="3">
    <location>
        <begin position="348"/>
        <end position="368"/>
    </location>
</feature>
<dbReference type="InterPro" id="IPR051091">
    <property type="entry name" value="O-Glucosyltr/Glycosyltrsf_90"/>
</dbReference>
<dbReference type="OrthoDB" id="541052at2759"/>
<keyword evidence="3" id="KW-1133">Transmembrane helix</keyword>
<name>A0A6G1HG97_9PEZI</name>
<evidence type="ECO:0000313" key="5">
    <source>
        <dbReference type="EMBL" id="KAF1992050.1"/>
    </source>
</evidence>
<feature type="transmembrane region" description="Helical" evidence="3">
    <location>
        <begin position="254"/>
        <end position="277"/>
    </location>
</feature>
<comment type="similarity">
    <text evidence="1">Belongs to the glycosyltransferase 90 family.</text>
</comment>
<dbReference type="Proteomes" id="UP000800041">
    <property type="component" value="Unassembled WGS sequence"/>
</dbReference>
<keyword evidence="3" id="KW-0812">Transmembrane</keyword>
<feature type="transmembrane region" description="Helical" evidence="3">
    <location>
        <begin position="322"/>
        <end position="342"/>
    </location>
</feature>
<dbReference type="PANTHER" id="PTHR12203">
    <property type="entry name" value="KDEL LYS-ASP-GLU-LEU CONTAINING - RELATED"/>
    <property type="match status" value="1"/>
</dbReference>
<evidence type="ECO:0000256" key="3">
    <source>
        <dbReference type="SAM" id="Phobius"/>
    </source>
</evidence>
<gene>
    <name evidence="5" type="ORF">K402DRAFT_459244</name>
</gene>
<feature type="transmembrane region" description="Helical" evidence="3">
    <location>
        <begin position="32"/>
        <end position="50"/>
    </location>
</feature>
<proteinExistence type="inferred from homology"/>
<dbReference type="EMBL" id="ML977138">
    <property type="protein sequence ID" value="KAF1992050.1"/>
    <property type="molecule type" value="Genomic_DNA"/>
</dbReference>
<dbReference type="SMART" id="SM00672">
    <property type="entry name" value="CAP10"/>
    <property type="match status" value="1"/>
</dbReference>
<evidence type="ECO:0000256" key="2">
    <source>
        <dbReference type="ARBA" id="ARBA00022679"/>
    </source>
</evidence>
<reference evidence="5" key="1">
    <citation type="journal article" date="2020" name="Stud. Mycol.">
        <title>101 Dothideomycetes genomes: a test case for predicting lifestyles and emergence of pathogens.</title>
        <authorList>
            <person name="Haridas S."/>
            <person name="Albert R."/>
            <person name="Binder M."/>
            <person name="Bloem J."/>
            <person name="Labutti K."/>
            <person name="Salamov A."/>
            <person name="Andreopoulos B."/>
            <person name="Baker S."/>
            <person name="Barry K."/>
            <person name="Bills G."/>
            <person name="Bluhm B."/>
            <person name="Cannon C."/>
            <person name="Castanera R."/>
            <person name="Culley D."/>
            <person name="Daum C."/>
            <person name="Ezra D."/>
            <person name="Gonzalez J."/>
            <person name="Henrissat B."/>
            <person name="Kuo A."/>
            <person name="Liang C."/>
            <person name="Lipzen A."/>
            <person name="Lutzoni F."/>
            <person name="Magnuson J."/>
            <person name="Mondo S."/>
            <person name="Nolan M."/>
            <person name="Ohm R."/>
            <person name="Pangilinan J."/>
            <person name="Park H.-J."/>
            <person name="Ramirez L."/>
            <person name="Alfaro M."/>
            <person name="Sun H."/>
            <person name="Tritt A."/>
            <person name="Yoshinaga Y."/>
            <person name="Zwiers L.-H."/>
            <person name="Turgeon B."/>
            <person name="Goodwin S."/>
            <person name="Spatafora J."/>
            <person name="Crous P."/>
            <person name="Grigoriev I."/>
        </authorList>
    </citation>
    <scope>NUCLEOTIDE SEQUENCE</scope>
    <source>
        <strain evidence="5">CBS 113979</strain>
    </source>
</reference>
<feature type="transmembrane region" description="Helical" evidence="3">
    <location>
        <begin position="289"/>
        <end position="310"/>
    </location>
</feature>
<accession>A0A6G1HG97</accession>
<keyword evidence="6" id="KW-1185">Reference proteome</keyword>
<protein>
    <submittedName>
        <fullName evidence="5">Glycosyltransferase family 90 protein</fullName>
    </submittedName>
</protein>
<feature type="transmembrane region" description="Helical" evidence="3">
    <location>
        <begin position="219"/>
        <end position="242"/>
    </location>
</feature>
<keyword evidence="3" id="KW-0472">Membrane</keyword>
<feature type="transmembrane region" description="Helical" evidence="3">
    <location>
        <begin position="180"/>
        <end position="199"/>
    </location>
</feature>
<feature type="domain" description="Glycosyl transferase CAP10" evidence="4">
    <location>
        <begin position="678"/>
        <end position="967"/>
    </location>
</feature>
<dbReference type="Pfam" id="PF05686">
    <property type="entry name" value="Glyco_transf_90"/>
    <property type="match status" value="1"/>
</dbReference>
<evidence type="ECO:0000259" key="4">
    <source>
        <dbReference type="SMART" id="SM00672"/>
    </source>
</evidence>
<evidence type="ECO:0000256" key="1">
    <source>
        <dbReference type="ARBA" id="ARBA00010118"/>
    </source>
</evidence>
<dbReference type="PANTHER" id="PTHR12203:SF35">
    <property type="entry name" value="PROTEIN O-GLUCOSYLTRANSFERASE 1"/>
    <property type="match status" value="1"/>
</dbReference>
<evidence type="ECO:0000313" key="6">
    <source>
        <dbReference type="Proteomes" id="UP000800041"/>
    </source>
</evidence>